<gene>
    <name evidence="1" type="ORF">FPL14_24495</name>
</gene>
<accession>A0A7G5C445</accession>
<keyword evidence="2" id="KW-1185">Reference proteome</keyword>
<proteinExistence type="predicted"/>
<dbReference type="SUPFAM" id="SSF82171">
    <property type="entry name" value="DPP6 N-terminal domain-like"/>
    <property type="match status" value="1"/>
</dbReference>
<reference evidence="1 2" key="1">
    <citation type="submission" date="2019-07" db="EMBL/GenBank/DDBJ databases">
        <authorList>
            <person name="Kim J.K."/>
            <person name="Cheong H.-M."/>
            <person name="Choi Y."/>
            <person name="Hwang K.J."/>
            <person name="Lee S."/>
            <person name="Choi C."/>
        </authorList>
    </citation>
    <scope>NUCLEOTIDE SEQUENCE [LARGE SCALE GENOMIC DNA]</scope>
    <source>
        <strain evidence="1 2">KS 22</strain>
    </source>
</reference>
<protein>
    <submittedName>
        <fullName evidence="1">Uncharacterized protein</fullName>
    </submittedName>
</protein>
<evidence type="ECO:0000313" key="1">
    <source>
        <dbReference type="EMBL" id="QMV43979.1"/>
    </source>
</evidence>
<sequence>MQKEHLQSDNTVHETYHVGIGRVRVDSVPLSKGVKAFYSTYTYSGKVLISYRTENDSHLTDFYNIAILNDDGSDFRLIFSGFIPTKPKANGIRFMIFQDNTKVLLGDYVLECTPTIDTCTSSKLVPVSYPSILEEDERTTHHWSEIIIAPDNKHISWTMLRSDVGAAVAIGTLERKAERYVIENVQLISSIQYFKNDPIHAGYILPQTIRGGEVKQFIRGGTAISVVGGGRNSTPDSMVMDLLSEQITQITHTPGYDETTIFSPDERLGIVMSTRFSKSTDPAIFGILPKPYGAQTLMGMAWSLYMYAIAGVRRFRKGNIGPVLIDIQRSMNEPGYLGVQLTTEENWVYVSPMSWHPDGKRVMWMEMLRGIGQMRIQYAKLLDYEPYPFVHLKSTPDHIPYGVKDLSLLNSANPNVEGKIAGKHLGYIDYIKNVKGYSGKTEARYVNFSDDGINFYSGTEKVLFNATSECRYEAALELKGPIPGEMNLRATFSSLVGPKPARLLFETDIDGKPKSYGYAQYNGTRLNIEDLSE</sequence>
<dbReference type="RefSeq" id="WP_182300212.1">
    <property type="nucleotide sequence ID" value="NZ_CP041969.1"/>
</dbReference>
<dbReference type="Proteomes" id="UP000515679">
    <property type="component" value="Chromosome"/>
</dbReference>
<dbReference type="KEGG" id="cchl:FPL14_24495"/>
<evidence type="ECO:0000313" key="2">
    <source>
        <dbReference type="Proteomes" id="UP000515679"/>
    </source>
</evidence>
<dbReference type="AlphaFoldDB" id="A0A7G5C445"/>
<organism evidence="1 2">
    <name type="scientific">Cohnella cholangitidis</name>
    <dbReference type="NCBI Taxonomy" id="2598458"/>
    <lineage>
        <taxon>Bacteria</taxon>
        <taxon>Bacillati</taxon>
        <taxon>Bacillota</taxon>
        <taxon>Bacilli</taxon>
        <taxon>Bacillales</taxon>
        <taxon>Paenibacillaceae</taxon>
        <taxon>Cohnella</taxon>
    </lineage>
</organism>
<dbReference type="EMBL" id="CP041969">
    <property type="protein sequence ID" value="QMV43979.1"/>
    <property type="molecule type" value="Genomic_DNA"/>
</dbReference>
<name>A0A7G5C445_9BACL</name>